<protein>
    <recommendedName>
        <fullName evidence="4">F-box domain-containing protein</fullName>
    </recommendedName>
</protein>
<evidence type="ECO:0000313" key="3">
    <source>
        <dbReference type="Proteomes" id="UP000076532"/>
    </source>
</evidence>
<name>A0A165WRP6_9AGAM</name>
<evidence type="ECO:0000256" key="1">
    <source>
        <dbReference type="SAM" id="MobiDB-lite"/>
    </source>
</evidence>
<keyword evidence="3" id="KW-1185">Reference proteome</keyword>
<evidence type="ECO:0000313" key="2">
    <source>
        <dbReference type="EMBL" id="KZP07848.1"/>
    </source>
</evidence>
<proteinExistence type="predicted"/>
<dbReference type="Proteomes" id="UP000076532">
    <property type="component" value="Unassembled WGS sequence"/>
</dbReference>
<dbReference type="EMBL" id="KV417738">
    <property type="protein sequence ID" value="KZP07848.1"/>
    <property type="molecule type" value="Genomic_DNA"/>
</dbReference>
<sequence length="312" mass="34552">MERTPPETWTKIFAHACTDSGKTGRQLSLVSKFTRAASAPVKYQSIAARGARQITAFHQLLLQTPPHLRRIKYLLLSIGRTTSQDELDQISEAGPCVLTAVADSIEILYLNVPQDFNLWNFPIPFPRLVELASHSFPPPRRSSSASIEPNVAPFPQLHRCYFMCTGPLGISEKRLGDIYITAPAITHLRFATLQLESCFASDLTATLSDTIQLVYVKPGAPPMYGGRRKTSYQYLTSGLEELNRTDSRLVLLPAYLVDDPERPITTGEWEERINGGDGCWSLRERILGDSDVPASGFSSSEKHEGEISSTAV</sequence>
<evidence type="ECO:0008006" key="4">
    <source>
        <dbReference type="Google" id="ProtNLM"/>
    </source>
</evidence>
<feature type="region of interest" description="Disordered" evidence="1">
    <location>
        <begin position="293"/>
        <end position="312"/>
    </location>
</feature>
<gene>
    <name evidence="2" type="ORF">FIBSPDRAFT_803532</name>
</gene>
<dbReference type="OrthoDB" id="3256367at2759"/>
<reference evidence="2 3" key="1">
    <citation type="journal article" date="2016" name="Mol. Biol. Evol.">
        <title>Comparative Genomics of Early-Diverging Mushroom-Forming Fungi Provides Insights into the Origins of Lignocellulose Decay Capabilities.</title>
        <authorList>
            <person name="Nagy L.G."/>
            <person name="Riley R."/>
            <person name="Tritt A."/>
            <person name="Adam C."/>
            <person name="Daum C."/>
            <person name="Floudas D."/>
            <person name="Sun H."/>
            <person name="Yadav J.S."/>
            <person name="Pangilinan J."/>
            <person name="Larsson K.H."/>
            <person name="Matsuura K."/>
            <person name="Barry K."/>
            <person name="Labutti K."/>
            <person name="Kuo R."/>
            <person name="Ohm R.A."/>
            <person name="Bhattacharya S.S."/>
            <person name="Shirouzu T."/>
            <person name="Yoshinaga Y."/>
            <person name="Martin F.M."/>
            <person name="Grigoriev I.V."/>
            <person name="Hibbett D.S."/>
        </authorList>
    </citation>
    <scope>NUCLEOTIDE SEQUENCE [LARGE SCALE GENOMIC DNA]</scope>
    <source>
        <strain evidence="2 3">CBS 109695</strain>
    </source>
</reference>
<organism evidence="2 3">
    <name type="scientific">Athelia psychrophila</name>
    <dbReference type="NCBI Taxonomy" id="1759441"/>
    <lineage>
        <taxon>Eukaryota</taxon>
        <taxon>Fungi</taxon>
        <taxon>Dikarya</taxon>
        <taxon>Basidiomycota</taxon>
        <taxon>Agaricomycotina</taxon>
        <taxon>Agaricomycetes</taxon>
        <taxon>Agaricomycetidae</taxon>
        <taxon>Atheliales</taxon>
        <taxon>Atheliaceae</taxon>
        <taxon>Athelia</taxon>
    </lineage>
</organism>
<dbReference type="AlphaFoldDB" id="A0A165WRP6"/>
<accession>A0A165WRP6</accession>